<keyword evidence="1" id="KW-1133">Transmembrane helix</keyword>
<keyword evidence="1" id="KW-0472">Membrane</keyword>
<evidence type="ECO:0000313" key="3">
    <source>
        <dbReference type="Proteomes" id="UP001239445"/>
    </source>
</evidence>
<reference evidence="2" key="1">
    <citation type="submission" date="2023-06" db="EMBL/GenBank/DDBJ databases">
        <title>Genome-scale phylogeny and comparative genomics of the fungal order Sordariales.</title>
        <authorList>
            <consortium name="Lawrence Berkeley National Laboratory"/>
            <person name="Hensen N."/>
            <person name="Bonometti L."/>
            <person name="Westerberg I."/>
            <person name="Brannstrom I.O."/>
            <person name="Guillou S."/>
            <person name="Cros-Aarteil S."/>
            <person name="Calhoun S."/>
            <person name="Haridas S."/>
            <person name="Kuo A."/>
            <person name="Mondo S."/>
            <person name="Pangilinan J."/>
            <person name="Riley R."/>
            <person name="Labutti K."/>
            <person name="Andreopoulos B."/>
            <person name="Lipzen A."/>
            <person name="Chen C."/>
            <person name="Yanf M."/>
            <person name="Daum C."/>
            <person name="Ng V."/>
            <person name="Clum A."/>
            <person name="Steindorff A."/>
            <person name="Ohm R."/>
            <person name="Martin F."/>
            <person name="Silar P."/>
            <person name="Natvig D."/>
            <person name="Lalanne C."/>
            <person name="Gautier V."/>
            <person name="Ament-Velasquez S.L."/>
            <person name="Kruys A."/>
            <person name="Hutchinson M.I."/>
            <person name="Powell A.J."/>
            <person name="Barry K."/>
            <person name="Miller A.N."/>
            <person name="Grigoriev I.V."/>
            <person name="Debuchy R."/>
            <person name="Gladieux P."/>
            <person name="Thoren M.H."/>
            <person name="Johannesson H."/>
        </authorList>
    </citation>
    <scope>NUCLEOTIDE SEQUENCE</scope>
    <source>
        <strain evidence="2">PSN4</strain>
    </source>
</reference>
<organism evidence="2 3">
    <name type="scientific">Echria macrotheca</name>
    <dbReference type="NCBI Taxonomy" id="438768"/>
    <lineage>
        <taxon>Eukaryota</taxon>
        <taxon>Fungi</taxon>
        <taxon>Dikarya</taxon>
        <taxon>Ascomycota</taxon>
        <taxon>Pezizomycotina</taxon>
        <taxon>Sordariomycetes</taxon>
        <taxon>Sordariomycetidae</taxon>
        <taxon>Sordariales</taxon>
        <taxon>Schizotheciaceae</taxon>
        <taxon>Echria</taxon>
    </lineage>
</organism>
<evidence type="ECO:0000256" key="1">
    <source>
        <dbReference type="SAM" id="Phobius"/>
    </source>
</evidence>
<dbReference type="EMBL" id="MU839832">
    <property type="protein sequence ID" value="KAK1756306.1"/>
    <property type="molecule type" value="Genomic_DNA"/>
</dbReference>
<accession>A0AAJ0BI85</accession>
<comment type="caution">
    <text evidence="2">The sequence shown here is derived from an EMBL/GenBank/DDBJ whole genome shotgun (WGS) entry which is preliminary data.</text>
</comment>
<proteinExistence type="predicted"/>
<evidence type="ECO:0000313" key="2">
    <source>
        <dbReference type="EMBL" id="KAK1756306.1"/>
    </source>
</evidence>
<gene>
    <name evidence="2" type="ORF">QBC47DRAFT_184471</name>
</gene>
<feature type="transmembrane region" description="Helical" evidence="1">
    <location>
        <begin position="75"/>
        <end position="93"/>
    </location>
</feature>
<dbReference type="Proteomes" id="UP001239445">
    <property type="component" value="Unassembled WGS sequence"/>
</dbReference>
<keyword evidence="3" id="KW-1185">Reference proteome</keyword>
<protein>
    <submittedName>
        <fullName evidence="2">Uncharacterized protein</fullName>
    </submittedName>
</protein>
<name>A0AAJ0BI85_9PEZI</name>
<sequence length="261" mass="29798">MESWAGFNYSLNDTQTWLQLMNISTVEFGVSHFPSNLIAINGSLSDAGNIILVNDTIVIEHAGQEQAGSSTITQIVYGVGVAVAVLWACWWFYRTWLYREFFKPRQRKFSAVDIVLSDLPSNPDFVSADEFRTRIVPYYRRGETEHELREKDLLAEDLSGDDVEAVIELIRRMYELDLKIWAEGNDLGAANADALRRKSDAILREVHQVLGQWQVLPTVSPWPPEEMETLREIFDILDHIGDERYPEGAGGEERAQADFRM</sequence>
<dbReference type="AlphaFoldDB" id="A0AAJ0BI85"/>
<keyword evidence="1" id="KW-0812">Transmembrane</keyword>